<evidence type="ECO:0000313" key="3">
    <source>
        <dbReference type="EMBL" id="QSB13382.1"/>
    </source>
</evidence>
<feature type="transmembrane region" description="Helical" evidence="2">
    <location>
        <begin position="90"/>
        <end position="116"/>
    </location>
</feature>
<sequence>MIVDHLALSLLWLVSCLGIITAPAGTLALSQVAAQRAAGADPGTGGAFLAAFRRHFVGSLALGIGWAALGCLLVLDVFIAVQIGPPTGDILLVALLALLLGYALITAALPAAAITFDTTPLRLVRLTTLTVLLAPGRAILGLGTLAAAIGVVWLIPLSLVIVPSVTAALLHRLYRGALNRFPAGTRRPETAPTRATALATPATAVRP</sequence>
<organism evidence="3 4">
    <name type="scientific">Natronosporangium hydrolyticum</name>
    <dbReference type="NCBI Taxonomy" id="2811111"/>
    <lineage>
        <taxon>Bacteria</taxon>
        <taxon>Bacillati</taxon>
        <taxon>Actinomycetota</taxon>
        <taxon>Actinomycetes</taxon>
        <taxon>Micromonosporales</taxon>
        <taxon>Micromonosporaceae</taxon>
        <taxon>Natronosporangium</taxon>
    </lineage>
</organism>
<feature type="transmembrane region" description="Helical" evidence="2">
    <location>
        <begin position="138"/>
        <end position="170"/>
    </location>
</feature>
<reference evidence="3" key="1">
    <citation type="submission" date="2021-02" db="EMBL/GenBank/DDBJ databases">
        <title>Natrosporangium hydrolyticum gen. nov., sp. nov, a haloalkaliphilic actinobacterium from a soda solonchak soil.</title>
        <authorList>
            <person name="Sorokin D.Y."/>
            <person name="Khijniak T.V."/>
            <person name="Zakharycheva A.P."/>
            <person name="Boueva O.V."/>
            <person name="Ariskina E.V."/>
            <person name="Hahnke R.L."/>
            <person name="Bunk B."/>
            <person name="Sproer C."/>
            <person name="Schumann P."/>
            <person name="Evtushenko L.I."/>
            <person name="Kublanov I.V."/>
        </authorList>
    </citation>
    <scope>NUCLEOTIDE SEQUENCE</scope>
    <source>
        <strain evidence="3">DSM 106523</strain>
    </source>
</reference>
<keyword evidence="2" id="KW-1133">Transmembrane helix</keyword>
<proteinExistence type="predicted"/>
<keyword evidence="2" id="KW-0812">Transmembrane</keyword>
<accession>A0A895YAW3</accession>
<protein>
    <submittedName>
        <fullName evidence="3">DUF624 domain-containing protein</fullName>
    </submittedName>
</protein>
<dbReference type="RefSeq" id="WP_239675462.1">
    <property type="nucleotide sequence ID" value="NZ_CP070499.1"/>
</dbReference>
<gene>
    <name evidence="3" type="ORF">JQS43_17380</name>
</gene>
<dbReference type="KEGG" id="nhy:JQS43_17380"/>
<keyword evidence="2" id="KW-0472">Membrane</keyword>
<feature type="region of interest" description="Disordered" evidence="1">
    <location>
        <begin position="185"/>
        <end position="207"/>
    </location>
</feature>
<evidence type="ECO:0000313" key="4">
    <source>
        <dbReference type="Proteomes" id="UP000662857"/>
    </source>
</evidence>
<dbReference type="EMBL" id="CP070499">
    <property type="protein sequence ID" value="QSB13382.1"/>
    <property type="molecule type" value="Genomic_DNA"/>
</dbReference>
<dbReference type="InterPro" id="IPR006938">
    <property type="entry name" value="DUF624"/>
</dbReference>
<dbReference type="Pfam" id="PF04854">
    <property type="entry name" value="DUF624"/>
    <property type="match status" value="1"/>
</dbReference>
<name>A0A895YAW3_9ACTN</name>
<evidence type="ECO:0000256" key="1">
    <source>
        <dbReference type="SAM" id="MobiDB-lite"/>
    </source>
</evidence>
<evidence type="ECO:0000256" key="2">
    <source>
        <dbReference type="SAM" id="Phobius"/>
    </source>
</evidence>
<feature type="transmembrane region" description="Helical" evidence="2">
    <location>
        <begin position="55"/>
        <end position="78"/>
    </location>
</feature>
<dbReference type="Proteomes" id="UP000662857">
    <property type="component" value="Chromosome"/>
</dbReference>
<dbReference type="AlphaFoldDB" id="A0A895YAW3"/>
<keyword evidence="4" id="KW-1185">Reference proteome</keyword>